<dbReference type="AlphaFoldDB" id="A0A4D6L288"/>
<name>A0A4D6L288_VIGUN</name>
<evidence type="ECO:0000313" key="2">
    <source>
        <dbReference type="Proteomes" id="UP000501690"/>
    </source>
</evidence>
<keyword evidence="2" id="KW-1185">Reference proteome</keyword>
<organism evidence="1 2">
    <name type="scientific">Vigna unguiculata</name>
    <name type="common">Cowpea</name>
    <dbReference type="NCBI Taxonomy" id="3917"/>
    <lineage>
        <taxon>Eukaryota</taxon>
        <taxon>Viridiplantae</taxon>
        <taxon>Streptophyta</taxon>
        <taxon>Embryophyta</taxon>
        <taxon>Tracheophyta</taxon>
        <taxon>Spermatophyta</taxon>
        <taxon>Magnoliopsida</taxon>
        <taxon>eudicotyledons</taxon>
        <taxon>Gunneridae</taxon>
        <taxon>Pentapetalae</taxon>
        <taxon>rosids</taxon>
        <taxon>fabids</taxon>
        <taxon>Fabales</taxon>
        <taxon>Fabaceae</taxon>
        <taxon>Papilionoideae</taxon>
        <taxon>50 kb inversion clade</taxon>
        <taxon>NPAAA clade</taxon>
        <taxon>indigoferoid/millettioid clade</taxon>
        <taxon>Phaseoleae</taxon>
        <taxon>Vigna</taxon>
    </lineage>
</organism>
<evidence type="ECO:0000313" key="1">
    <source>
        <dbReference type="EMBL" id="QCD82621.1"/>
    </source>
</evidence>
<gene>
    <name evidence="1" type="ORF">DEO72_LG2g2961</name>
</gene>
<sequence length="105" mass="11852">MVWYYFGEIIRDHVVNNRQAIATTSVRSGRIPPGGEKGIARRLRWKQCVRIGDAPDSVNCSARRYLQLLEILRRLAPGGVIYKAFNDASKVGLLVFLELSSEHIP</sequence>
<proteinExistence type="predicted"/>
<dbReference type="Proteomes" id="UP000501690">
    <property type="component" value="Linkage Group LG2"/>
</dbReference>
<accession>A0A4D6L288</accession>
<protein>
    <submittedName>
        <fullName evidence="1">Uncharacterized protein</fullName>
    </submittedName>
</protein>
<reference evidence="1 2" key="1">
    <citation type="submission" date="2019-04" db="EMBL/GenBank/DDBJ databases">
        <title>An improved genome assembly and genetic linkage map for asparagus bean, Vigna unguiculata ssp. sesquipedialis.</title>
        <authorList>
            <person name="Xia Q."/>
            <person name="Zhang R."/>
            <person name="Dong Y."/>
        </authorList>
    </citation>
    <scope>NUCLEOTIDE SEQUENCE [LARGE SCALE GENOMIC DNA]</scope>
    <source>
        <tissue evidence="1">Leaf</tissue>
    </source>
</reference>
<dbReference type="EMBL" id="CP039346">
    <property type="protein sequence ID" value="QCD82621.1"/>
    <property type="molecule type" value="Genomic_DNA"/>
</dbReference>